<dbReference type="InParanoid" id="C1EJA6"/>
<dbReference type="EMBL" id="CP001334">
    <property type="protein sequence ID" value="ACO68151.1"/>
    <property type="molecule type" value="Genomic_DNA"/>
</dbReference>
<dbReference type="Proteomes" id="UP000002009">
    <property type="component" value="Chromosome 16"/>
</dbReference>
<dbReference type="RefSeq" id="XP_002506893.1">
    <property type="nucleotide sequence ID" value="XM_002506847.1"/>
</dbReference>
<keyword evidence="1" id="KW-1133">Transmembrane helix</keyword>
<evidence type="ECO:0000256" key="1">
    <source>
        <dbReference type="SAM" id="Phobius"/>
    </source>
</evidence>
<dbReference type="OMA" id="RTASSHM"/>
<accession>C1EJA6</accession>
<keyword evidence="3" id="KW-1185">Reference proteome</keyword>
<gene>
    <name evidence="2" type="ORF">MICPUN_64866</name>
</gene>
<evidence type="ECO:0000313" key="3">
    <source>
        <dbReference type="Proteomes" id="UP000002009"/>
    </source>
</evidence>
<feature type="transmembrane region" description="Helical" evidence="1">
    <location>
        <begin position="33"/>
        <end position="52"/>
    </location>
</feature>
<dbReference type="AlphaFoldDB" id="C1EJA6"/>
<organism evidence="2 3">
    <name type="scientific">Micromonas commoda (strain RCC299 / NOUM17 / CCMP2709)</name>
    <name type="common">Picoplanktonic green alga</name>
    <dbReference type="NCBI Taxonomy" id="296587"/>
    <lineage>
        <taxon>Eukaryota</taxon>
        <taxon>Viridiplantae</taxon>
        <taxon>Chlorophyta</taxon>
        <taxon>Mamiellophyceae</taxon>
        <taxon>Mamiellales</taxon>
        <taxon>Mamiellaceae</taxon>
        <taxon>Micromonas</taxon>
    </lineage>
</organism>
<dbReference type="OrthoDB" id="194884at2759"/>
<protein>
    <submittedName>
        <fullName evidence="2">Uncharacterized protein</fullName>
    </submittedName>
</protein>
<proteinExistence type="predicted"/>
<reference evidence="2 3" key="1">
    <citation type="journal article" date="2009" name="Science">
        <title>Green evolution and dynamic adaptations revealed by genomes of the marine picoeukaryotes Micromonas.</title>
        <authorList>
            <person name="Worden A.Z."/>
            <person name="Lee J.H."/>
            <person name="Mock T."/>
            <person name="Rouze P."/>
            <person name="Simmons M.P."/>
            <person name="Aerts A.L."/>
            <person name="Allen A.E."/>
            <person name="Cuvelier M.L."/>
            <person name="Derelle E."/>
            <person name="Everett M.V."/>
            <person name="Foulon E."/>
            <person name="Grimwood J."/>
            <person name="Gundlach H."/>
            <person name="Henrissat B."/>
            <person name="Napoli C."/>
            <person name="McDonald S.M."/>
            <person name="Parker M.S."/>
            <person name="Rombauts S."/>
            <person name="Salamov A."/>
            <person name="Von Dassow P."/>
            <person name="Badger J.H."/>
            <person name="Coutinho P.M."/>
            <person name="Demir E."/>
            <person name="Dubchak I."/>
            <person name="Gentemann C."/>
            <person name="Eikrem W."/>
            <person name="Gready J.E."/>
            <person name="John U."/>
            <person name="Lanier W."/>
            <person name="Lindquist E.A."/>
            <person name="Lucas S."/>
            <person name="Mayer K.F."/>
            <person name="Moreau H."/>
            <person name="Not F."/>
            <person name="Otillar R."/>
            <person name="Panaud O."/>
            <person name="Pangilinan J."/>
            <person name="Paulsen I."/>
            <person name="Piegu B."/>
            <person name="Poliakov A."/>
            <person name="Robbens S."/>
            <person name="Schmutz J."/>
            <person name="Toulza E."/>
            <person name="Wyss T."/>
            <person name="Zelensky A."/>
            <person name="Zhou K."/>
            <person name="Armbrust E.V."/>
            <person name="Bhattacharya D."/>
            <person name="Goodenough U.W."/>
            <person name="Van de Peer Y."/>
            <person name="Grigoriev I.V."/>
        </authorList>
    </citation>
    <scope>NUCLEOTIDE SEQUENCE [LARGE SCALE GENOMIC DNA]</scope>
    <source>
        <strain evidence="3">RCC299 / NOUM17</strain>
    </source>
</reference>
<sequence>MVRSFLATARAHLHNMTVNFGRTCMPWGPKRSLFAGGTGALFVVPGLVMFAHDPGAPHAAAYLAAFAAQAVFSVMSDYVMTGRNSVWHGVDRWYASGMTVFMMWFAHSALSPAHVFLAAPPLFCLYKSKDAILRNDFNTFARWHGWWHVTAVAAASHCIDLANGGGGLGARAVGRLEL</sequence>
<feature type="transmembrane region" description="Helical" evidence="1">
    <location>
        <begin position="101"/>
        <end position="126"/>
    </location>
</feature>
<keyword evidence="1" id="KW-0812">Transmembrane</keyword>
<evidence type="ECO:0000313" key="2">
    <source>
        <dbReference type="EMBL" id="ACO68151.1"/>
    </source>
</evidence>
<keyword evidence="1" id="KW-0472">Membrane</keyword>
<dbReference type="KEGG" id="mis:MICPUN_64866"/>
<dbReference type="GeneID" id="8249681"/>
<name>C1EJA6_MICCC</name>